<sequence>MEQVDSFFASAKIKITSWNVGGLATFHWGSGIHASGRSGGVAILVHKSCPVESWSSFNHRVLVATILINKIRVHVVNIYSPVETDSRKLFWEELLSLLDQRKFLFLGDWNVVEHPSDSSSKSNWLAPQETIPFFAFKARFGLQDIRDCGGEHFGPSFTRFQLRDRRPVWSVLDRVYLPLSLLGGFQKPEVKTAISQIWERHKLQMALDSPQTFFAAWQEIRGVIKDAQYQESIHLSTLDTKKKLLAQMASSGVTQTEDLQRYGELAEEGCWESAEFPACLLEGVIKLNPKELRPESLHQWRPIALLNAHYKLLAKVMAARLAIILPSIVPPQQQGFIQGRNVQACLLNVLLAQDLLRRRANR</sequence>
<accession>A0ABD3IHH0</accession>
<protein>
    <recommendedName>
        <fullName evidence="3">Reverse transcriptase</fullName>
    </recommendedName>
</protein>
<dbReference type="EMBL" id="JBJQOH010000001">
    <property type="protein sequence ID" value="KAL3701696.1"/>
    <property type="molecule type" value="Genomic_DNA"/>
</dbReference>
<dbReference type="SUPFAM" id="SSF56219">
    <property type="entry name" value="DNase I-like"/>
    <property type="match status" value="1"/>
</dbReference>
<dbReference type="AlphaFoldDB" id="A0ABD3IHH0"/>
<gene>
    <name evidence="1" type="ORF">R1sor_019718</name>
</gene>
<evidence type="ECO:0000313" key="1">
    <source>
        <dbReference type="EMBL" id="KAL3701696.1"/>
    </source>
</evidence>
<organism evidence="1 2">
    <name type="scientific">Riccia sorocarpa</name>
    <dbReference type="NCBI Taxonomy" id="122646"/>
    <lineage>
        <taxon>Eukaryota</taxon>
        <taxon>Viridiplantae</taxon>
        <taxon>Streptophyta</taxon>
        <taxon>Embryophyta</taxon>
        <taxon>Marchantiophyta</taxon>
        <taxon>Marchantiopsida</taxon>
        <taxon>Marchantiidae</taxon>
        <taxon>Marchantiales</taxon>
        <taxon>Ricciaceae</taxon>
        <taxon>Riccia</taxon>
    </lineage>
</organism>
<comment type="caution">
    <text evidence="1">The sequence shown here is derived from an EMBL/GenBank/DDBJ whole genome shotgun (WGS) entry which is preliminary data.</text>
</comment>
<evidence type="ECO:0000313" key="2">
    <source>
        <dbReference type="Proteomes" id="UP001633002"/>
    </source>
</evidence>
<name>A0ABD3IHH0_9MARC</name>
<dbReference type="Proteomes" id="UP001633002">
    <property type="component" value="Unassembled WGS sequence"/>
</dbReference>
<proteinExistence type="predicted"/>
<dbReference type="Gene3D" id="3.60.10.10">
    <property type="entry name" value="Endonuclease/exonuclease/phosphatase"/>
    <property type="match status" value="1"/>
</dbReference>
<keyword evidence="2" id="KW-1185">Reference proteome</keyword>
<dbReference type="InterPro" id="IPR036691">
    <property type="entry name" value="Endo/exonu/phosph_ase_sf"/>
</dbReference>
<reference evidence="1 2" key="1">
    <citation type="submission" date="2024-09" db="EMBL/GenBank/DDBJ databases">
        <title>Chromosome-scale assembly of Riccia sorocarpa.</title>
        <authorList>
            <person name="Paukszto L."/>
        </authorList>
    </citation>
    <scope>NUCLEOTIDE SEQUENCE [LARGE SCALE GENOMIC DNA]</scope>
    <source>
        <strain evidence="1">LP-2024</strain>
        <tissue evidence="1">Aerial parts of the thallus</tissue>
    </source>
</reference>
<evidence type="ECO:0008006" key="3">
    <source>
        <dbReference type="Google" id="ProtNLM"/>
    </source>
</evidence>
<dbReference type="PANTHER" id="PTHR19446">
    <property type="entry name" value="REVERSE TRANSCRIPTASES"/>
    <property type="match status" value="1"/>
</dbReference>